<evidence type="ECO:0000313" key="2">
    <source>
        <dbReference type="EMBL" id="EDO00597.1"/>
    </source>
</evidence>
<name>A7FA36_SCLS1</name>
<gene>
    <name evidence="2" type="ORF">SS1G_14467</name>
</gene>
<sequence>MISNIKYLLDDDDDDYTSTYPNCASSTNKARDPSLHSGSWAGPRQIAADPYRRINNNYDV</sequence>
<dbReference type="KEGG" id="ssl:SS1G_14467"/>
<dbReference type="Proteomes" id="UP000001312">
    <property type="component" value="Unassembled WGS sequence"/>
</dbReference>
<protein>
    <submittedName>
        <fullName evidence="2">Uncharacterized protein</fullName>
    </submittedName>
</protein>
<reference evidence="3" key="1">
    <citation type="journal article" date="2011" name="PLoS Genet.">
        <title>Genomic analysis of the necrotrophic fungal pathogens Sclerotinia sclerotiorum and Botrytis cinerea.</title>
        <authorList>
            <person name="Amselem J."/>
            <person name="Cuomo C.A."/>
            <person name="van Kan J.A."/>
            <person name="Viaud M."/>
            <person name="Benito E.P."/>
            <person name="Couloux A."/>
            <person name="Coutinho P.M."/>
            <person name="de Vries R.P."/>
            <person name="Dyer P.S."/>
            <person name="Fillinger S."/>
            <person name="Fournier E."/>
            <person name="Gout L."/>
            <person name="Hahn M."/>
            <person name="Kohn L."/>
            <person name="Lapalu N."/>
            <person name="Plummer K.M."/>
            <person name="Pradier J.M."/>
            <person name="Quevillon E."/>
            <person name="Sharon A."/>
            <person name="Simon A."/>
            <person name="ten Have A."/>
            <person name="Tudzynski B."/>
            <person name="Tudzynski P."/>
            <person name="Wincker P."/>
            <person name="Andrew M."/>
            <person name="Anthouard V."/>
            <person name="Beever R.E."/>
            <person name="Beffa R."/>
            <person name="Benoit I."/>
            <person name="Bouzid O."/>
            <person name="Brault B."/>
            <person name="Chen Z."/>
            <person name="Choquer M."/>
            <person name="Collemare J."/>
            <person name="Cotton P."/>
            <person name="Danchin E.G."/>
            <person name="Da Silva C."/>
            <person name="Gautier A."/>
            <person name="Giraud C."/>
            <person name="Giraud T."/>
            <person name="Gonzalez C."/>
            <person name="Grossetete S."/>
            <person name="Guldener U."/>
            <person name="Henrissat B."/>
            <person name="Howlett B.J."/>
            <person name="Kodira C."/>
            <person name="Kretschmer M."/>
            <person name="Lappartient A."/>
            <person name="Leroch M."/>
            <person name="Levis C."/>
            <person name="Mauceli E."/>
            <person name="Neuveglise C."/>
            <person name="Oeser B."/>
            <person name="Pearson M."/>
            <person name="Poulain J."/>
            <person name="Poussereau N."/>
            <person name="Quesneville H."/>
            <person name="Rascle C."/>
            <person name="Schumacher J."/>
            <person name="Segurens B."/>
            <person name="Sexton A."/>
            <person name="Silva E."/>
            <person name="Sirven C."/>
            <person name="Soanes D.M."/>
            <person name="Talbot N.J."/>
            <person name="Templeton M."/>
            <person name="Yandava C."/>
            <person name="Yarden O."/>
            <person name="Zeng Q."/>
            <person name="Rollins J.A."/>
            <person name="Lebrun M.H."/>
            <person name="Dickman M."/>
        </authorList>
    </citation>
    <scope>NUCLEOTIDE SEQUENCE [LARGE SCALE GENOMIC DNA]</scope>
    <source>
        <strain evidence="3">ATCC 18683 / 1980 / Ss-1</strain>
    </source>
</reference>
<dbReference type="GeneID" id="5480629"/>
<dbReference type="EMBL" id="CH476654">
    <property type="protein sequence ID" value="EDO00597.1"/>
    <property type="molecule type" value="Genomic_DNA"/>
</dbReference>
<dbReference type="AlphaFoldDB" id="A7FA36"/>
<feature type="region of interest" description="Disordered" evidence="1">
    <location>
        <begin position="23"/>
        <end position="43"/>
    </location>
</feature>
<keyword evidence="3" id="KW-1185">Reference proteome</keyword>
<accession>A7FA36</accession>
<evidence type="ECO:0000256" key="1">
    <source>
        <dbReference type="SAM" id="MobiDB-lite"/>
    </source>
</evidence>
<dbReference type="InParanoid" id="A7FA36"/>
<proteinExistence type="predicted"/>
<evidence type="ECO:0000313" key="3">
    <source>
        <dbReference type="Proteomes" id="UP000001312"/>
    </source>
</evidence>
<organism evidence="2 3">
    <name type="scientific">Sclerotinia sclerotiorum (strain ATCC 18683 / 1980 / Ss-1)</name>
    <name type="common">White mold</name>
    <name type="synonym">Whetzelinia sclerotiorum</name>
    <dbReference type="NCBI Taxonomy" id="665079"/>
    <lineage>
        <taxon>Eukaryota</taxon>
        <taxon>Fungi</taxon>
        <taxon>Dikarya</taxon>
        <taxon>Ascomycota</taxon>
        <taxon>Pezizomycotina</taxon>
        <taxon>Leotiomycetes</taxon>
        <taxon>Helotiales</taxon>
        <taxon>Sclerotiniaceae</taxon>
        <taxon>Sclerotinia</taxon>
    </lineage>
</organism>
<dbReference type="RefSeq" id="XP_001584570.1">
    <property type="nucleotide sequence ID" value="XM_001584520.1"/>
</dbReference>